<reference evidence="9 10" key="1">
    <citation type="submission" date="2019-01" db="EMBL/GenBank/DDBJ databases">
        <title>Agromyces.</title>
        <authorList>
            <person name="Li J."/>
        </authorList>
    </citation>
    <scope>NUCLEOTIDE SEQUENCE [LARGE SCALE GENOMIC DNA]</scope>
    <source>
        <strain evidence="9 10">DSM 23870</strain>
    </source>
</reference>
<dbReference type="PANTHER" id="PTHR40074">
    <property type="entry name" value="O-ACETYLTRANSFERASE WECH"/>
    <property type="match status" value="1"/>
</dbReference>
<dbReference type="AlphaFoldDB" id="A0A4Q2M5W0"/>
<feature type="transmembrane region" description="Helical" evidence="7">
    <location>
        <begin position="312"/>
        <end position="335"/>
    </location>
</feature>
<evidence type="ECO:0000256" key="5">
    <source>
        <dbReference type="ARBA" id="ARBA00022989"/>
    </source>
</evidence>
<feature type="transmembrane region" description="Helical" evidence="7">
    <location>
        <begin position="170"/>
        <end position="186"/>
    </location>
</feature>
<evidence type="ECO:0000256" key="2">
    <source>
        <dbReference type="ARBA" id="ARBA00007400"/>
    </source>
</evidence>
<dbReference type="Pfam" id="PF01757">
    <property type="entry name" value="Acyl_transf_3"/>
    <property type="match status" value="1"/>
</dbReference>
<keyword evidence="10" id="KW-1185">Reference proteome</keyword>
<sequence length="363" mass="40226">MTPTRPHSRPCRGRSDVAETARRASRLDWVDTGRGTAILLVVLFHSINWLLEAGFDVAGWQTASAFIASLRLPLFFMLAGLFAQKWLTAPWPKLWSTKLSLYVWVYALWSVIATFTFMLGLNLQGQEGNYLYQLVYLVAAPVSPRFELWFIWALALFFAGAKLIRRVPPWIQLSLAAILSIVAMSIEGFGGIGWGGAAKYAFFFLVGLYLRDRIMTYATSTRWALLGVACAVWAAVAAAGTFGGLATSVPGYYFLTCCLGLLAGICLSRVLSPVRFLRRIGSRTLPIYLTHTSIILIVCWLLHFLAEPVKENLLVAVLAPPLLAAGSAWLSLVIANRVERSPVLRYAYVQPAWLSRSKSVDSR</sequence>
<dbReference type="Proteomes" id="UP000292686">
    <property type="component" value="Unassembled WGS sequence"/>
</dbReference>
<proteinExistence type="inferred from homology"/>
<accession>A0A4Q2M5W0</accession>
<gene>
    <name evidence="9" type="ORF">ESP50_16680</name>
</gene>
<comment type="similarity">
    <text evidence="2">Belongs to the acyltransferase 3 family.</text>
</comment>
<organism evidence="9 10">
    <name type="scientific">Agromyces atrinae</name>
    <dbReference type="NCBI Taxonomy" id="592376"/>
    <lineage>
        <taxon>Bacteria</taxon>
        <taxon>Bacillati</taxon>
        <taxon>Actinomycetota</taxon>
        <taxon>Actinomycetes</taxon>
        <taxon>Micrococcales</taxon>
        <taxon>Microbacteriaceae</taxon>
        <taxon>Agromyces</taxon>
    </lineage>
</organism>
<feature type="transmembrane region" description="Helical" evidence="7">
    <location>
        <begin position="32"/>
        <end position="51"/>
    </location>
</feature>
<feature type="transmembrane region" description="Helical" evidence="7">
    <location>
        <begin position="133"/>
        <end position="158"/>
    </location>
</feature>
<comment type="subcellular location">
    <subcellularLocation>
        <location evidence="1">Cell membrane</location>
        <topology evidence="1">Multi-pass membrane protein</topology>
    </subcellularLocation>
</comment>
<evidence type="ECO:0000256" key="1">
    <source>
        <dbReference type="ARBA" id="ARBA00004651"/>
    </source>
</evidence>
<feature type="transmembrane region" description="Helical" evidence="7">
    <location>
        <begin position="252"/>
        <end position="272"/>
    </location>
</feature>
<evidence type="ECO:0000256" key="3">
    <source>
        <dbReference type="ARBA" id="ARBA00022475"/>
    </source>
</evidence>
<name>A0A4Q2M5W0_9MICO</name>
<dbReference type="EMBL" id="SDPM01000012">
    <property type="protein sequence ID" value="RXZ85162.1"/>
    <property type="molecule type" value="Genomic_DNA"/>
</dbReference>
<evidence type="ECO:0000256" key="6">
    <source>
        <dbReference type="ARBA" id="ARBA00023136"/>
    </source>
</evidence>
<feature type="transmembrane region" description="Helical" evidence="7">
    <location>
        <begin position="284"/>
        <end position="306"/>
    </location>
</feature>
<keyword evidence="6 7" id="KW-0472">Membrane</keyword>
<feature type="transmembrane region" description="Helical" evidence="7">
    <location>
        <begin position="99"/>
        <end position="121"/>
    </location>
</feature>
<keyword evidence="3" id="KW-1003">Cell membrane</keyword>
<evidence type="ECO:0000313" key="9">
    <source>
        <dbReference type="EMBL" id="RXZ85162.1"/>
    </source>
</evidence>
<dbReference type="OrthoDB" id="4394033at2"/>
<feature type="transmembrane region" description="Helical" evidence="7">
    <location>
        <begin position="192"/>
        <end position="211"/>
    </location>
</feature>
<dbReference type="GO" id="GO:0016413">
    <property type="term" value="F:O-acetyltransferase activity"/>
    <property type="evidence" value="ECO:0007669"/>
    <property type="project" value="TreeGrafter"/>
</dbReference>
<evidence type="ECO:0000256" key="7">
    <source>
        <dbReference type="SAM" id="Phobius"/>
    </source>
</evidence>
<protein>
    <recommendedName>
        <fullName evidence="8">Acyltransferase 3 domain-containing protein</fullName>
    </recommendedName>
</protein>
<comment type="caution">
    <text evidence="9">The sequence shown here is derived from an EMBL/GenBank/DDBJ whole genome shotgun (WGS) entry which is preliminary data.</text>
</comment>
<keyword evidence="5 7" id="KW-1133">Transmembrane helix</keyword>
<evidence type="ECO:0000313" key="10">
    <source>
        <dbReference type="Proteomes" id="UP000292686"/>
    </source>
</evidence>
<dbReference type="InterPro" id="IPR002656">
    <property type="entry name" value="Acyl_transf_3_dom"/>
</dbReference>
<dbReference type="GO" id="GO:0009246">
    <property type="term" value="P:enterobacterial common antigen biosynthetic process"/>
    <property type="evidence" value="ECO:0007669"/>
    <property type="project" value="TreeGrafter"/>
</dbReference>
<feature type="transmembrane region" description="Helical" evidence="7">
    <location>
        <begin position="223"/>
        <end position="246"/>
    </location>
</feature>
<dbReference type="PANTHER" id="PTHR40074:SF2">
    <property type="entry name" value="O-ACETYLTRANSFERASE WECH"/>
    <property type="match status" value="1"/>
</dbReference>
<dbReference type="GO" id="GO:0005886">
    <property type="term" value="C:plasma membrane"/>
    <property type="evidence" value="ECO:0007669"/>
    <property type="project" value="UniProtKB-SubCell"/>
</dbReference>
<evidence type="ECO:0000256" key="4">
    <source>
        <dbReference type="ARBA" id="ARBA00022692"/>
    </source>
</evidence>
<keyword evidence="4 7" id="KW-0812">Transmembrane</keyword>
<evidence type="ECO:0000259" key="8">
    <source>
        <dbReference type="Pfam" id="PF01757"/>
    </source>
</evidence>
<feature type="transmembrane region" description="Helical" evidence="7">
    <location>
        <begin position="63"/>
        <end position="87"/>
    </location>
</feature>
<feature type="domain" description="Acyltransferase 3" evidence="8">
    <location>
        <begin position="28"/>
        <end position="332"/>
    </location>
</feature>